<evidence type="ECO:0000313" key="3">
    <source>
        <dbReference type="Proteomes" id="UP000010824"/>
    </source>
</evidence>
<dbReference type="KEGG" id="mfo:Metfor_1433"/>
<evidence type="ECO:0000256" key="1">
    <source>
        <dbReference type="SAM" id="Phobius"/>
    </source>
</evidence>
<sequence precursor="true">MYFFFHLFTGIVLGFLCSELFNDRRWLIPCTIGAILPDLIDKPLGYLILNTSIGFGRIFTHTLALALLIVAVGIVYWLFRRDPGLAALGIGILSHQALDLMWRQPVNWYYPFLGSFSGTHTEDFFWVKFLEELHNPFELILGAMVLILVLAVLFRSRISPVLKERRAVISLIMAFSALVFGSLAGILIGWGIGGHTLRQVGWGRPEELILGGLVIALASLLFWRWQSIVSRS</sequence>
<dbReference type="STRING" id="593750.Metfor_1433"/>
<dbReference type="AlphaFoldDB" id="L0HGL2"/>
<feature type="transmembrane region" description="Helical" evidence="1">
    <location>
        <begin position="58"/>
        <end position="78"/>
    </location>
</feature>
<accession>L0HGL2</accession>
<reference evidence="3" key="1">
    <citation type="submission" date="2011-12" db="EMBL/GenBank/DDBJ databases">
        <title>Complete sequence of Methanoregula formicicum SMSP.</title>
        <authorList>
            <person name="Lucas S."/>
            <person name="Han J."/>
            <person name="Lapidus A."/>
            <person name="Cheng J.-F."/>
            <person name="Goodwin L."/>
            <person name="Pitluck S."/>
            <person name="Peters L."/>
            <person name="Ovchinnikova G."/>
            <person name="Teshima H."/>
            <person name="Detter J.C."/>
            <person name="Han C."/>
            <person name="Tapia R."/>
            <person name="Land M."/>
            <person name="Hauser L."/>
            <person name="Kyrpides N."/>
            <person name="Ivanova N."/>
            <person name="Pagani I."/>
            <person name="Imachi H."/>
            <person name="Tamaki H."/>
            <person name="Sekiguchi Y."/>
            <person name="Kamagata Y."/>
            <person name="Cadillo-Quiroz H."/>
            <person name="Zinder S."/>
            <person name="Liu W.-T."/>
            <person name="Woyke T."/>
        </authorList>
    </citation>
    <scope>NUCLEOTIDE SEQUENCE [LARGE SCALE GENOMIC DNA]</scope>
    <source>
        <strain evidence="3">DSM 22288 / NBRC 105244 / SMSP</strain>
    </source>
</reference>
<organism evidence="2 3">
    <name type="scientific">Methanoregula formicica (strain DSM 22288 / NBRC 105244 / SMSP)</name>
    <dbReference type="NCBI Taxonomy" id="593750"/>
    <lineage>
        <taxon>Archaea</taxon>
        <taxon>Methanobacteriati</taxon>
        <taxon>Methanobacteriota</taxon>
        <taxon>Stenosarchaea group</taxon>
        <taxon>Methanomicrobia</taxon>
        <taxon>Methanomicrobiales</taxon>
        <taxon>Methanoregulaceae</taxon>
        <taxon>Methanoregula</taxon>
    </lineage>
</organism>
<dbReference type="InParanoid" id="L0HGL2"/>
<keyword evidence="1" id="KW-1133">Transmembrane helix</keyword>
<dbReference type="EMBL" id="CP003167">
    <property type="protein sequence ID" value="AGB02468.1"/>
    <property type="molecule type" value="Genomic_DNA"/>
</dbReference>
<keyword evidence="3" id="KW-1185">Reference proteome</keyword>
<protein>
    <submittedName>
        <fullName evidence="2">Putative membrane-bound metal-dependent hydrolase (DUF457)</fullName>
    </submittedName>
</protein>
<feature type="transmembrane region" description="Helical" evidence="1">
    <location>
        <begin position="208"/>
        <end position="225"/>
    </location>
</feature>
<dbReference type="OrthoDB" id="200338at2157"/>
<dbReference type="GeneID" id="25397804"/>
<gene>
    <name evidence="2" type="ordered locus">Metfor_1433</name>
</gene>
<dbReference type="eggNOG" id="arCOG03391">
    <property type="taxonomic scope" value="Archaea"/>
</dbReference>
<keyword evidence="2" id="KW-0378">Hydrolase</keyword>
<feature type="transmembrane region" description="Helical" evidence="1">
    <location>
        <begin position="137"/>
        <end position="155"/>
    </location>
</feature>
<keyword evidence="1" id="KW-0812">Transmembrane</keyword>
<dbReference type="Proteomes" id="UP000010824">
    <property type="component" value="Chromosome"/>
</dbReference>
<feature type="transmembrane region" description="Helical" evidence="1">
    <location>
        <begin position="167"/>
        <end position="188"/>
    </location>
</feature>
<dbReference type="InterPro" id="IPR007404">
    <property type="entry name" value="YdjM-like"/>
</dbReference>
<reference evidence="2 3" key="2">
    <citation type="journal article" date="2014" name="Genome Announc.">
        <title>Complete Genome Sequence of Methanoregula formicica SMSPT, a Mesophilic Hydrogenotrophic Methanogen Isolated from a Methanogenic Upflow Anaerobic Sludge Blanket Reactor.</title>
        <authorList>
            <person name="Yamamoto K."/>
            <person name="Tamaki H."/>
            <person name="Cadillo-Quiroz H."/>
            <person name="Imachi H."/>
            <person name="Kyrpides N."/>
            <person name="Woyke T."/>
            <person name="Goodwin L."/>
            <person name="Zinder S.H."/>
            <person name="Kamagata Y."/>
            <person name="Liu W.T."/>
        </authorList>
    </citation>
    <scope>NUCLEOTIDE SEQUENCE [LARGE SCALE GENOMIC DNA]</scope>
    <source>
        <strain evidence="3">DSM 22288 / NBRC 105244 / SMSP</strain>
    </source>
</reference>
<dbReference type="HOGENOM" id="CLU_101255_0_0_2"/>
<keyword evidence="1" id="KW-0472">Membrane</keyword>
<evidence type="ECO:0000313" key="2">
    <source>
        <dbReference type="EMBL" id="AGB02468.1"/>
    </source>
</evidence>
<dbReference type="Pfam" id="PF04307">
    <property type="entry name" value="YdjM"/>
    <property type="match status" value="1"/>
</dbReference>
<proteinExistence type="predicted"/>
<dbReference type="GO" id="GO:0016787">
    <property type="term" value="F:hydrolase activity"/>
    <property type="evidence" value="ECO:0007669"/>
    <property type="project" value="UniProtKB-KW"/>
</dbReference>
<name>L0HGL2_METFS</name>
<dbReference type="RefSeq" id="WP_015285431.1">
    <property type="nucleotide sequence ID" value="NC_019943.1"/>
</dbReference>